<sequence length="177" mass="19820">MARLPRRRRQRRRARCPRNTNASARSIRMTWYGEHTLTTTAAAEAIWYRWTTLSTWSEDDPECQWARMDGPVVVGATGTLKSKGPKSTFTFTELEPNRRMVFEIKLPLATLRLPHNMIESADGVTLTHAVEITGPLAGLWGALVGRGVVRGLPEVVANVATNALEQGSLRTTQRKEH</sequence>
<comment type="caution">
    <text evidence="2">The sequence shown here is derived from an EMBL/GenBank/DDBJ whole genome shotgun (WGS) entry which is preliminary data.</text>
</comment>
<feature type="region of interest" description="Disordered" evidence="1">
    <location>
        <begin position="1"/>
        <end position="22"/>
    </location>
</feature>
<dbReference type="InterPro" id="IPR023393">
    <property type="entry name" value="START-like_dom_sf"/>
</dbReference>
<feature type="compositionally biased region" description="Basic residues" evidence="1">
    <location>
        <begin position="1"/>
        <end position="16"/>
    </location>
</feature>
<name>A0A848KLH5_9NOCA</name>
<dbReference type="Gene3D" id="3.30.530.20">
    <property type="match status" value="1"/>
</dbReference>
<evidence type="ECO:0008006" key="4">
    <source>
        <dbReference type="Google" id="ProtNLM"/>
    </source>
</evidence>
<keyword evidence="3" id="KW-1185">Reference proteome</keyword>
<dbReference type="SUPFAM" id="SSF55961">
    <property type="entry name" value="Bet v1-like"/>
    <property type="match status" value="1"/>
</dbReference>
<dbReference type="EMBL" id="VCQU01000007">
    <property type="protein sequence ID" value="NMN97502.1"/>
    <property type="molecule type" value="Genomic_DNA"/>
</dbReference>
<protein>
    <recommendedName>
        <fullName evidence="4">SRPBCC family protein</fullName>
    </recommendedName>
</protein>
<organism evidence="2 3">
    <name type="scientific">Antrihabitans stalactiti</name>
    <dbReference type="NCBI Taxonomy" id="2584121"/>
    <lineage>
        <taxon>Bacteria</taxon>
        <taxon>Bacillati</taxon>
        <taxon>Actinomycetota</taxon>
        <taxon>Actinomycetes</taxon>
        <taxon>Mycobacteriales</taxon>
        <taxon>Nocardiaceae</taxon>
        <taxon>Antrihabitans</taxon>
    </lineage>
</organism>
<reference evidence="2 3" key="1">
    <citation type="submission" date="2019-05" db="EMBL/GenBank/DDBJ databases">
        <authorList>
            <person name="Lee S.D."/>
        </authorList>
    </citation>
    <scope>NUCLEOTIDE SEQUENCE [LARGE SCALE GENOMIC DNA]</scope>
    <source>
        <strain evidence="2 3">YC2-7</strain>
    </source>
</reference>
<gene>
    <name evidence="2" type="ORF">FGL95_20915</name>
</gene>
<reference evidence="2 3" key="2">
    <citation type="submission" date="2020-06" db="EMBL/GenBank/DDBJ databases">
        <title>Antribacter stalactiti gen. nov., sp. nov., a new member of the family Nacardiaceae isolated from a cave.</title>
        <authorList>
            <person name="Kim I.S."/>
        </authorList>
    </citation>
    <scope>NUCLEOTIDE SEQUENCE [LARGE SCALE GENOMIC DNA]</scope>
    <source>
        <strain evidence="2 3">YC2-7</strain>
    </source>
</reference>
<evidence type="ECO:0000313" key="3">
    <source>
        <dbReference type="Proteomes" id="UP000535543"/>
    </source>
</evidence>
<proteinExistence type="predicted"/>
<evidence type="ECO:0000313" key="2">
    <source>
        <dbReference type="EMBL" id="NMN97502.1"/>
    </source>
</evidence>
<dbReference type="Proteomes" id="UP000535543">
    <property type="component" value="Unassembled WGS sequence"/>
</dbReference>
<accession>A0A848KLH5</accession>
<dbReference type="AlphaFoldDB" id="A0A848KLH5"/>
<evidence type="ECO:0000256" key="1">
    <source>
        <dbReference type="SAM" id="MobiDB-lite"/>
    </source>
</evidence>